<reference evidence="1 2" key="1">
    <citation type="submission" date="2013-02" db="EMBL/GenBank/DDBJ databases">
        <title>A novel strain isolated from Lonar lake, Maharashtra, India.</title>
        <authorList>
            <person name="Singh A."/>
        </authorList>
    </citation>
    <scope>NUCLEOTIDE SEQUENCE [LARGE SCALE GENOMIC DNA]</scope>
    <source>
        <strain evidence="1 2">AK24</strain>
    </source>
</reference>
<proteinExistence type="predicted"/>
<organism evidence="1 2">
    <name type="scientific">Lunatimonas lonarensis</name>
    <dbReference type="NCBI Taxonomy" id="1232681"/>
    <lineage>
        <taxon>Bacteria</taxon>
        <taxon>Pseudomonadati</taxon>
        <taxon>Bacteroidota</taxon>
        <taxon>Cytophagia</taxon>
        <taxon>Cytophagales</taxon>
        <taxon>Cyclobacteriaceae</taxon>
    </lineage>
</organism>
<accession>R7ZVF7</accession>
<dbReference type="EMBL" id="AQHR01000041">
    <property type="protein sequence ID" value="EON78072.1"/>
    <property type="molecule type" value="Genomic_DNA"/>
</dbReference>
<sequence length="42" mass="4938">MDEEVDEEFIEIYVPTTGNISGMDRVFYYYAKTDTLDVILIQ</sequence>
<keyword evidence="2" id="KW-1185">Reference proteome</keyword>
<dbReference type="Proteomes" id="UP000013909">
    <property type="component" value="Unassembled WGS sequence"/>
</dbReference>
<gene>
    <name evidence="1" type="ORF">ADIS_1269</name>
</gene>
<dbReference type="STRING" id="1232681.ADIS_1269"/>
<dbReference type="AlphaFoldDB" id="R7ZVF7"/>
<name>R7ZVF7_9BACT</name>
<evidence type="ECO:0000313" key="2">
    <source>
        <dbReference type="Proteomes" id="UP000013909"/>
    </source>
</evidence>
<comment type="caution">
    <text evidence="1">The sequence shown here is derived from an EMBL/GenBank/DDBJ whole genome shotgun (WGS) entry which is preliminary data.</text>
</comment>
<protein>
    <submittedName>
        <fullName evidence="1">Uncharacterized protein</fullName>
    </submittedName>
</protein>
<evidence type="ECO:0000313" key="1">
    <source>
        <dbReference type="EMBL" id="EON78072.1"/>
    </source>
</evidence>